<comment type="subcellular location">
    <subcellularLocation>
        <location evidence="1 9">Cell inner membrane</location>
        <topology evidence="1 9">Multi-pass membrane protein</topology>
    </subcellularLocation>
</comment>
<evidence type="ECO:0000256" key="8">
    <source>
        <dbReference type="ARBA" id="ARBA00038436"/>
    </source>
</evidence>
<feature type="transmembrane region" description="Helical" evidence="9">
    <location>
        <begin position="42"/>
        <end position="62"/>
    </location>
</feature>
<feature type="transmembrane region" description="Helical" evidence="9">
    <location>
        <begin position="68"/>
        <end position="86"/>
    </location>
</feature>
<evidence type="ECO:0000256" key="5">
    <source>
        <dbReference type="ARBA" id="ARBA00022692"/>
    </source>
</evidence>
<feature type="domain" description="Tripartite ATP-independent periplasmic transporters DctQ component" evidence="11">
    <location>
        <begin position="49"/>
        <end position="180"/>
    </location>
</feature>
<feature type="transmembrane region" description="Helical" evidence="9">
    <location>
        <begin position="114"/>
        <end position="136"/>
    </location>
</feature>
<feature type="transmembrane region" description="Helical" evidence="9">
    <location>
        <begin position="156"/>
        <end position="176"/>
    </location>
</feature>
<evidence type="ECO:0000256" key="2">
    <source>
        <dbReference type="ARBA" id="ARBA00022448"/>
    </source>
</evidence>
<evidence type="ECO:0000313" key="12">
    <source>
        <dbReference type="EMBL" id="QAA94575.1"/>
    </source>
</evidence>
<reference evidence="12 13" key="1">
    <citation type="submission" date="2017-08" db="EMBL/GenBank/DDBJ databases">
        <authorList>
            <person name="Park S.-J."/>
            <person name="Kim H."/>
        </authorList>
    </citation>
    <scope>NUCLEOTIDE SEQUENCE [LARGE SCALE GENOMIC DNA]</scope>
    <source>
        <strain evidence="13">ye3</strain>
    </source>
</reference>
<evidence type="ECO:0000256" key="1">
    <source>
        <dbReference type="ARBA" id="ARBA00004429"/>
    </source>
</evidence>
<dbReference type="PANTHER" id="PTHR35011">
    <property type="entry name" value="2,3-DIKETO-L-GULONATE TRAP TRANSPORTER SMALL PERMEASE PROTEIN YIAM"/>
    <property type="match status" value="1"/>
</dbReference>
<keyword evidence="2 9" id="KW-0813">Transport</keyword>
<evidence type="ECO:0000313" key="13">
    <source>
        <dbReference type="Proteomes" id="UP000283474"/>
    </source>
</evidence>
<keyword evidence="4 9" id="KW-0997">Cell inner membrane</keyword>
<name>A0A410GE80_9BURK</name>
<organism evidence="12 13">
    <name type="scientific">Pollutimonas thiosulfatoxidans</name>
    <dbReference type="NCBI Taxonomy" id="2028345"/>
    <lineage>
        <taxon>Bacteria</taxon>
        <taxon>Pseudomonadati</taxon>
        <taxon>Pseudomonadota</taxon>
        <taxon>Betaproteobacteria</taxon>
        <taxon>Burkholderiales</taxon>
        <taxon>Alcaligenaceae</taxon>
        <taxon>Pollutimonas</taxon>
    </lineage>
</organism>
<dbReference type="InterPro" id="IPR007387">
    <property type="entry name" value="TRAP_DctQ"/>
</dbReference>
<dbReference type="KEGG" id="pus:CKA81_12595"/>
<comment type="similarity">
    <text evidence="8 9">Belongs to the TRAP transporter small permease family.</text>
</comment>
<protein>
    <recommendedName>
        <fullName evidence="9">TRAP transporter small permease protein</fullName>
    </recommendedName>
</protein>
<dbReference type="InterPro" id="IPR055348">
    <property type="entry name" value="DctQ"/>
</dbReference>
<proteinExistence type="inferred from homology"/>
<dbReference type="RefSeq" id="WP_128355572.1">
    <property type="nucleotide sequence ID" value="NZ_CP022987.1"/>
</dbReference>
<dbReference type="PANTHER" id="PTHR35011:SF4">
    <property type="entry name" value="SLL1102 PROTEIN"/>
    <property type="match status" value="1"/>
</dbReference>
<evidence type="ECO:0000256" key="4">
    <source>
        <dbReference type="ARBA" id="ARBA00022519"/>
    </source>
</evidence>
<dbReference type="GO" id="GO:0022857">
    <property type="term" value="F:transmembrane transporter activity"/>
    <property type="evidence" value="ECO:0007669"/>
    <property type="project" value="UniProtKB-UniRule"/>
</dbReference>
<evidence type="ECO:0000256" key="3">
    <source>
        <dbReference type="ARBA" id="ARBA00022475"/>
    </source>
</evidence>
<gene>
    <name evidence="12" type="ORF">CKA81_12595</name>
</gene>
<accession>A0A410GE80</accession>
<dbReference type="Pfam" id="PF04290">
    <property type="entry name" value="DctQ"/>
    <property type="match status" value="1"/>
</dbReference>
<keyword evidence="6 9" id="KW-1133">Transmembrane helix</keyword>
<evidence type="ECO:0000256" key="6">
    <source>
        <dbReference type="ARBA" id="ARBA00022989"/>
    </source>
</evidence>
<feature type="region of interest" description="Disordered" evidence="10">
    <location>
        <begin position="1"/>
        <end position="24"/>
    </location>
</feature>
<comment type="subunit">
    <text evidence="9">The complex comprises the extracytoplasmic solute receptor protein and the two transmembrane proteins.</text>
</comment>
<dbReference type="OrthoDB" id="8559033at2"/>
<comment type="function">
    <text evidence="9">Part of the tripartite ATP-independent periplasmic (TRAP) transport system.</text>
</comment>
<evidence type="ECO:0000256" key="10">
    <source>
        <dbReference type="SAM" id="MobiDB-lite"/>
    </source>
</evidence>
<keyword evidence="7 9" id="KW-0472">Membrane</keyword>
<dbReference type="Proteomes" id="UP000283474">
    <property type="component" value="Chromosome"/>
</dbReference>
<evidence type="ECO:0000256" key="9">
    <source>
        <dbReference type="RuleBase" id="RU369079"/>
    </source>
</evidence>
<evidence type="ECO:0000256" key="7">
    <source>
        <dbReference type="ARBA" id="ARBA00023136"/>
    </source>
</evidence>
<keyword evidence="5 9" id="KW-0812">Transmembrane</keyword>
<dbReference type="AlphaFoldDB" id="A0A410GE80"/>
<keyword evidence="13" id="KW-1185">Reference proteome</keyword>
<evidence type="ECO:0000259" key="11">
    <source>
        <dbReference type="Pfam" id="PF04290"/>
    </source>
</evidence>
<feature type="compositionally biased region" description="Polar residues" evidence="10">
    <location>
        <begin position="1"/>
        <end position="10"/>
    </location>
</feature>
<dbReference type="GO" id="GO:0005886">
    <property type="term" value="C:plasma membrane"/>
    <property type="evidence" value="ECO:0007669"/>
    <property type="project" value="UniProtKB-SubCell"/>
</dbReference>
<sequence length="189" mass="20772">MQPQEPSSQPHAVMPQSEAHPPEGPIERAVGKLNEVIGEGSGYLYFLVFAICLMEILLRFFFNSPTTWAFEVTIALCGIQYCLAGGNAHRLGRHIRIDAIYLAFPLRLRKVFDVVGEVIISLVVSSIVYGSGVQALRALSAWQTTGSAFDSPAPTFMKLAIPIGAFLILLQSLVNLRRAFIALRRGNEK</sequence>
<keyword evidence="3" id="KW-1003">Cell membrane</keyword>
<dbReference type="EMBL" id="CP022987">
    <property type="protein sequence ID" value="QAA94575.1"/>
    <property type="molecule type" value="Genomic_DNA"/>
</dbReference>